<evidence type="ECO:0000313" key="2">
    <source>
        <dbReference type="EMBL" id="KAK4524284.1"/>
    </source>
</evidence>
<dbReference type="PANTHER" id="PTHR12873">
    <property type="entry name" value="T7-LIKE MITOCHONDRIAL DNA HELICASE"/>
    <property type="match status" value="1"/>
</dbReference>
<accession>A0AAV9IAM0</accession>
<name>A0AAV9IAM0_9RHOD</name>
<dbReference type="InterPro" id="IPR027032">
    <property type="entry name" value="Twinkle-like"/>
</dbReference>
<dbReference type="Gene3D" id="3.40.50.300">
    <property type="entry name" value="P-loop containing nucleotide triphosphate hydrolases"/>
    <property type="match status" value="1"/>
</dbReference>
<dbReference type="PANTHER" id="PTHR12873:SF0">
    <property type="entry name" value="TWINKLE MTDNA HELICASE"/>
    <property type="match status" value="1"/>
</dbReference>
<dbReference type="InterPro" id="IPR027417">
    <property type="entry name" value="P-loop_NTPase"/>
</dbReference>
<feature type="domain" description="SF4 helicase" evidence="1">
    <location>
        <begin position="426"/>
        <end position="682"/>
    </location>
</feature>
<dbReference type="InterPro" id="IPR007694">
    <property type="entry name" value="DNA_helicase_DnaB-like_C"/>
</dbReference>
<organism evidence="2 3">
    <name type="scientific">Galdieria yellowstonensis</name>
    <dbReference type="NCBI Taxonomy" id="3028027"/>
    <lineage>
        <taxon>Eukaryota</taxon>
        <taxon>Rhodophyta</taxon>
        <taxon>Bangiophyceae</taxon>
        <taxon>Galdieriales</taxon>
        <taxon>Galdieriaceae</taxon>
        <taxon>Galdieria</taxon>
    </lineage>
</organism>
<dbReference type="EMBL" id="JANCYU010000022">
    <property type="protein sequence ID" value="KAK4524284.1"/>
    <property type="molecule type" value="Genomic_DNA"/>
</dbReference>
<sequence length="742" mass="85022">MYGGGGGGCWSVHFLRYWIVICKKQLKRKKNLYEIYVKHKETTGSRCQNNPLYFGALSYSPASFLAQQQRLLCSFAGKKSHNENHPSYQTEESEVTTHWDALKKELVRNKMNSFSDCGSYVELNSCPLCTNNSRRRSLPRIQKVDGSFHCVSCDENYSGPQFVERLKLLNGTFFSSVEKDLLFNRTVDDPTWLSEFATDSIRNLEENKDLIASLERSGLSFGILKDFEVGLARFLRSNSKEYDDCLVFPLRNERLELVGIKCRRLEQYEDVGYYRLGSCFGLFGLRFRTRRQDTVIVTDDEFEAMKLAESCGMAAVSLPCGINYLGEDVIQSLSQFSKINIWFGNDPLCKERACILAKKLGSLRCYIITPPEKLSVGAERPSDLIRMQIPLSPFISMAEPAIQPKYISSFTKYRNDIYDSLTDPRRSLFLTADCHSLGSFSRFTKGLRRNEVSLFVGESGVGKSTFLSQLVLDYCQQGISTIWCSFASDQSFVMKTMLQQLAAVDSKRLASHYSHFCSVFESLPLHFIDLSSRDDIEYLEEAIAYAQQRWKVSHVVVDNINIPKHFRGEKFYSPKEMLEKTLHLLKHIATTRNIHISVVTLPWIESYCRRGTNIQVTEFFGSSSIVLEADNIFFMKRATPAENLDNCRTVYILKHRWDGNVGVINYRQNLETKVLQDINDESSNSQKEQAFANARVSDNSIYSQDSWLENTGDDSKTEKELVEVNMANVDLTEWERLLDIRE</sequence>
<dbReference type="Pfam" id="PF03796">
    <property type="entry name" value="DnaB_C"/>
    <property type="match status" value="1"/>
</dbReference>
<dbReference type="GO" id="GO:0006260">
    <property type="term" value="P:DNA replication"/>
    <property type="evidence" value="ECO:0007669"/>
    <property type="project" value="InterPro"/>
</dbReference>
<comment type="caution">
    <text evidence="2">The sequence shown here is derived from an EMBL/GenBank/DDBJ whole genome shotgun (WGS) entry which is preliminary data.</text>
</comment>
<keyword evidence="3" id="KW-1185">Reference proteome</keyword>
<gene>
    <name evidence="2" type="ORF">GAYE_SCF02G2183</name>
</gene>
<dbReference type="GO" id="GO:0005524">
    <property type="term" value="F:ATP binding"/>
    <property type="evidence" value="ECO:0007669"/>
    <property type="project" value="InterPro"/>
</dbReference>
<evidence type="ECO:0000313" key="3">
    <source>
        <dbReference type="Proteomes" id="UP001300502"/>
    </source>
</evidence>
<dbReference type="CDD" id="cd01029">
    <property type="entry name" value="TOPRIM_primases"/>
    <property type="match status" value="1"/>
</dbReference>
<dbReference type="SUPFAM" id="SSF52540">
    <property type="entry name" value="P-loop containing nucleoside triphosphate hydrolases"/>
    <property type="match status" value="1"/>
</dbReference>
<dbReference type="Proteomes" id="UP001300502">
    <property type="component" value="Unassembled WGS sequence"/>
</dbReference>
<protein>
    <recommendedName>
        <fullName evidence="1">SF4 helicase domain-containing protein</fullName>
    </recommendedName>
</protein>
<dbReference type="GO" id="GO:0043139">
    <property type="term" value="F:5'-3' DNA helicase activity"/>
    <property type="evidence" value="ECO:0007669"/>
    <property type="project" value="InterPro"/>
</dbReference>
<dbReference type="AlphaFoldDB" id="A0AAV9IAM0"/>
<dbReference type="SUPFAM" id="SSF56731">
    <property type="entry name" value="DNA primase core"/>
    <property type="match status" value="1"/>
</dbReference>
<reference evidence="2 3" key="1">
    <citation type="submission" date="2022-07" db="EMBL/GenBank/DDBJ databases">
        <title>Genome-wide signatures of adaptation to extreme environments.</title>
        <authorList>
            <person name="Cho C.H."/>
            <person name="Yoon H.S."/>
        </authorList>
    </citation>
    <scope>NUCLEOTIDE SEQUENCE [LARGE SCALE GENOMIC DNA]</scope>
    <source>
        <strain evidence="2 3">108.79 E11</strain>
    </source>
</reference>
<dbReference type="InterPro" id="IPR034154">
    <property type="entry name" value="TOPRIM_DnaG/twinkle"/>
</dbReference>
<dbReference type="Gene3D" id="3.40.1360.10">
    <property type="match status" value="1"/>
</dbReference>
<dbReference type="PROSITE" id="PS51199">
    <property type="entry name" value="SF4_HELICASE"/>
    <property type="match status" value="1"/>
</dbReference>
<dbReference type="GO" id="GO:0003697">
    <property type="term" value="F:single-stranded DNA binding"/>
    <property type="evidence" value="ECO:0007669"/>
    <property type="project" value="InterPro"/>
</dbReference>
<evidence type="ECO:0000259" key="1">
    <source>
        <dbReference type="PROSITE" id="PS51199"/>
    </source>
</evidence>
<proteinExistence type="predicted"/>